<dbReference type="PANTHER" id="PTHR43179:SF12">
    <property type="entry name" value="GALACTOFURANOSYLTRANSFERASE GLFT2"/>
    <property type="match status" value="1"/>
</dbReference>
<dbReference type="eggNOG" id="COG1215">
    <property type="taxonomic scope" value="Bacteria"/>
</dbReference>
<dbReference type="Proteomes" id="UP000001635">
    <property type="component" value="Chromosome"/>
</dbReference>
<keyword evidence="7" id="KW-1185">Reference proteome</keyword>
<dbReference type="RefSeq" id="WP_014021107.1">
    <property type="nucleotide sequence ID" value="NC_015914.1"/>
</dbReference>
<dbReference type="Gene3D" id="3.90.550.10">
    <property type="entry name" value="Spore Coat Polysaccharide Biosynthesis Protein SpsA, Chain A"/>
    <property type="match status" value="1"/>
</dbReference>
<protein>
    <submittedName>
        <fullName evidence="6">Glycosyl transferase family 2</fullName>
    </submittedName>
</protein>
<reference evidence="7" key="1">
    <citation type="submission" date="2011-07" db="EMBL/GenBank/DDBJ databases">
        <title>The complete genome of Cyclobacterium marinum DSM 745.</title>
        <authorList>
            <person name="Lucas S."/>
            <person name="Han J."/>
            <person name="Lapidus A."/>
            <person name="Bruce D."/>
            <person name="Goodwin L."/>
            <person name="Pitluck S."/>
            <person name="Peters L."/>
            <person name="Kyrpides N."/>
            <person name="Mavromatis K."/>
            <person name="Ivanova N."/>
            <person name="Ovchinnikova G."/>
            <person name="Chertkov O."/>
            <person name="Detter J.C."/>
            <person name="Tapia R."/>
            <person name="Han C."/>
            <person name="Land M."/>
            <person name="Hauser L."/>
            <person name="Markowitz V."/>
            <person name="Cheng J.-F."/>
            <person name="Hugenholtz P."/>
            <person name="Woyke T."/>
            <person name="Wu D."/>
            <person name="Tindall B."/>
            <person name="Schuetze A."/>
            <person name="Brambilla E."/>
            <person name="Klenk H.-P."/>
            <person name="Eisen J.A."/>
        </authorList>
    </citation>
    <scope>NUCLEOTIDE SEQUENCE [LARGE SCALE GENOMIC DNA]</scope>
    <source>
        <strain evidence="7">ATCC 25205 / DSM 745 / LMG 13164 / NCIMB 1802</strain>
    </source>
</reference>
<evidence type="ECO:0000256" key="3">
    <source>
        <dbReference type="ARBA" id="ARBA00022679"/>
    </source>
</evidence>
<accession>G0J665</accession>
<evidence type="ECO:0000313" key="6">
    <source>
        <dbReference type="EMBL" id="AEL26817.1"/>
    </source>
</evidence>
<dbReference type="EMBL" id="CP002955">
    <property type="protein sequence ID" value="AEL26817.1"/>
    <property type="molecule type" value="Genomic_DNA"/>
</dbReference>
<sequence>MSVQISVIIPTYHDWKRLAMCVDALVCQTFPKNNFEVIIVNNDPNDSIPLELILPDNMIIINESKPGSYAARNSAMKIAKGNILAFTDSDCIPDKDWLNNAYKYFKNNISDRVGGKIDLFYLADKKTMAECYEAAYAFRQKRNVNQKKVSVTANLFVNRKVFQLIGVFDEVMSGGDIDWNRRASLQNVSIVYGEDVIINHPARDSLEELKRKKIRVFQGIKKIQKQSFKDHLKNVFYPFLLFYIFVITDNKPIFDAKELNFFDKMRAFVVKFLIFKWVSLFYIDLLIKEYFKK</sequence>
<dbReference type="STRING" id="880070.Cycma_3089"/>
<comment type="similarity">
    <text evidence="1">Belongs to the glycosyltransferase 2 family.</text>
</comment>
<keyword evidence="4" id="KW-1133">Transmembrane helix</keyword>
<dbReference type="PANTHER" id="PTHR43179">
    <property type="entry name" value="RHAMNOSYLTRANSFERASE WBBL"/>
    <property type="match status" value="1"/>
</dbReference>
<keyword evidence="3 6" id="KW-0808">Transferase</keyword>
<feature type="transmembrane region" description="Helical" evidence="4">
    <location>
        <begin position="268"/>
        <end position="287"/>
    </location>
</feature>
<keyword evidence="4" id="KW-0812">Transmembrane</keyword>
<evidence type="ECO:0000256" key="4">
    <source>
        <dbReference type="SAM" id="Phobius"/>
    </source>
</evidence>
<feature type="domain" description="Glycosyltransferase 2-like" evidence="5">
    <location>
        <begin position="6"/>
        <end position="153"/>
    </location>
</feature>
<keyword evidence="4" id="KW-0472">Membrane</keyword>
<evidence type="ECO:0000256" key="2">
    <source>
        <dbReference type="ARBA" id="ARBA00022676"/>
    </source>
</evidence>
<keyword evidence="2" id="KW-0328">Glycosyltransferase</keyword>
<dbReference type="InterPro" id="IPR029044">
    <property type="entry name" value="Nucleotide-diphossugar_trans"/>
</dbReference>
<dbReference type="InterPro" id="IPR001173">
    <property type="entry name" value="Glyco_trans_2-like"/>
</dbReference>
<dbReference type="SUPFAM" id="SSF53448">
    <property type="entry name" value="Nucleotide-diphospho-sugar transferases"/>
    <property type="match status" value="1"/>
</dbReference>
<dbReference type="OrthoDB" id="9801954at2"/>
<evidence type="ECO:0000256" key="1">
    <source>
        <dbReference type="ARBA" id="ARBA00006739"/>
    </source>
</evidence>
<dbReference type="KEGG" id="cmr:Cycma_3089"/>
<dbReference type="Pfam" id="PF00535">
    <property type="entry name" value="Glycos_transf_2"/>
    <property type="match status" value="1"/>
</dbReference>
<evidence type="ECO:0000259" key="5">
    <source>
        <dbReference type="Pfam" id="PF00535"/>
    </source>
</evidence>
<gene>
    <name evidence="6" type="ordered locus">Cycma_3089</name>
</gene>
<feature type="transmembrane region" description="Helical" evidence="4">
    <location>
        <begin position="231"/>
        <end position="248"/>
    </location>
</feature>
<dbReference type="HOGENOM" id="CLU_025996_19_6_10"/>
<dbReference type="GO" id="GO:0016757">
    <property type="term" value="F:glycosyltransferase activity"/>
    <property type="evidence" value="ECO:0007669"/>
    <property type="project" value="UniProtKB-KW"/>
</dbReference>
<dbReference type="AlphaFoldDB" id="G0J665"/>
<organism evidence="6 7">
    <name type="scientific">Cyclobacterium marinum (strain ATCC 25205 / DSM 745 / LMG 13164 / NCIMB 1802)</name>
    <name type="common">Flectobacillus marinus</name>
    <dbReference type="NCBI Taxonomy" id="880070"/>
    <lineage>
        <taxon>Bacteria</taxon>
        <taxon>Pseudomonadati</taxon>
        <taxon>Bacteroidota</taxon>
        <taxon>Cytophagia</taxon>
        <taxon>Cytophagales</taxon>
        <taxon>Cyclobacteriaceae</taxon>
        <taxon>Cyclobacterium</taxon>
    </lineage>
</organism>
<name>G0J665_CYCMS</name>
<proteinExistence type="inferred from homology"/>
<evidence type="ECO:0000313" key="7">
    <source>
        <dbReference type="Proteomes" id="UP000001635"/>
    </source>
</evidence>